<dbReference type="EMBL" id="GBRH01166431">
    <property type="protein sequence ID" value="JAE31465.1"/>
    <property type="molecule type" value="Transcribed_RNA"/>
</dbReference>
<reference evidence="1" key="1">
    <citation type="submission" date="2014-09" db="EMBL/GenBank/DDBJ databases">
        <authorList>
            <person name="Magalhaes I.L.F."/>
            <person name="Oliveira U."/>
            <person name="Santos F.R."/>
            <person name="Vidigal T.H.D.A."/>
            <person name="Brescovit A.D."/>
            <person name="Santos A.J."/>
        </authorList>
    </citation>
    <scope>NUCLEOTIDE SEQUENCE</scope>
    <source>
        <tissue evidence="1">Shoot tissue taken approximately 20 cm above the soil surface</tissue>
    </source>
</reference>
<sequence length="52" mass="5195">MRTHSRAAYASADVTLCVLRWSAAASFPVVAAAAAVMATARALSSTTPTAAA</sequence>
<protein>
    <submittedName>
        <fullName evidence="1">Uncharacterized protein</fullName>
    </submittedName>
</protein>
<reference evidence="1" key="2">
    <citation type="journal article" date="2015" name="Data Brief">
        <title>Shoot transcriptome of the giant reed, Arundo donax.</title>
        <authorList>
            <person name="Barrero R.A."/>
            <person name="Guerrero F.D."/>
            <person name="Moolhuijzen P."/>
            <person name="Goolsby J.A."/>
            <person name="Tidwell J."/>
            <person name="Bellgard S.E."/>
            <person name="Bellgard M.I."/>
        </authorList>
    </citation>
    <scope>NUCLEOTIDE SEQUENCE</scope>
    <source>
        <tissue evidence="1">Shoot tissue taken approximately 20 cm above the soil surface</tissue>
    </source>
</reference>
<evidence type="ECO:0000313" key="1">
    <source>
        <dbReference type="EMBL" id="JAE31465.1"/>
    </source>
</evidence>
<accession>A0A0A9H2K5</accession>
<name>A0A0A9H2K5_ARUDO</name>
<proteinExistence type="predicted"/>
<dbReference type="AlphaFoldDB" id="A0A0A9H2K5"/>
<organism evidence="1">
    <name type="scientific">Arundo donax</name>
    <name type="common">Giant reed</name>
    <name type="synonym">Donax arundinaceus</name>
    <dbReference type="NCBI Taxonomy" id="35708"/>
    <lineage>
        <taxon>Eukaryota</taxon>
        <taxon>Viridiplantae</taxon>
        <taxon>Streptophyta</taxon>
        <taxon>Embryophyta</taxon>
        <taxon>Tracheophyta</taxon>
        <taxon>Spermatophyta</taxon>
        <taxon>Magnoliopsida</taxon>
        <taxon>Liliopsida</taxon>
        <taxon>Poales</taxon>
        <taxon>Poaceae</taxon>
        <taxon>PACMAD clade</taxon>
        <taxon>Arundinoideae</taxon>
        <taxon>Arundineae</taxon>
        <taxon>Arundo</taxon>
    </lineage>
</organism>